<sequence length="95" mass="11084">WLGRLHGDLMDRDPEEVVLNVGSKSTTFLREDPVRHNRSKHIDTVYHYIKDCVEKGKMKVNYVCTDDQMMDMLTKALDREKFLEMRRKIGAGAVT</sequence>
<reference evidence="1" key="5">
    <citation type="journal article" date="2021" name="G3 (Bethesda)">
        <title>Aegilops tauschii genome assembly Aet v5.0 features greater sequence contiguity and improved annotation.</title>
        <authorList>
            <person name="Wang L."/>
            <person name="Zhu T."/>
            <person name="Rodriguez J.C."/>
            <person name="Deal K.R."/>
            <person name="Dubcovsky J."/>
            <person name="McGuire P.E."/>
            <person name="Lux T."/>
            <person name="Spannagl M."/>
            <person name="Mayer K.F.X."/>
            <person name="Baldrich P."/>
            <person name="Meyers B.C."/>
            <person name="Huo N."/>
            <person name="Gu Y.Q."/>
            <person name="Zhou H."/>
            <person name="Devos K.M."/>
            <person name="Bennetzen J.L."/>
            <person name="Unver T."/>
            <person name="Budak H."/>
            <person name="Gulick P.J."/>
            <person name="Galiba G."/>
            <person name="Kalapos B."/>
            <person name="Nelson D.R."/>
            <person name="Li P."/>
            <person name="You F.M."/>
            <person name="Luo M.C."/>
            <person name="Dvorak J."/>
        </authorList>
    </citation>
    <scope>NUCLEOTIDE SEQUENCE [LARGE SCALE GENOMIC DNA]</scope>
    <source>
        <strain evidence="1">cv. AL8/78</strain>
    </source>
</reference>
<dbReference type="STRING" id="200361.A0A453ABM7"/>
<keyword evidence="2" id="KW-1185">Reference proteome</keyword>
<proteinExistence type="predicted"/>
<name>A0A453ABM7_AEGTS</name>
<dbReference type="Gramene" id="AET2Gv20061900.1">
    <property type="protein sequence ID" value="AET2Gv20061900.1"/>
    <property type="gene ID" value="AET2Gv20061900"/>
</dbReference>
<evidence type="ECO:0000313" key="2">
    <source>
        <dbReference type="Proteomes" id="UP000015105"/>
    </source>
</evidence>
<reference evidence="2" key="2">
    <citation type="journal article" date="2017" name="Nat. Plants">
        <title>The Aegilops tauschii genome reveals multiple impacts of transposons.</title>
        <authorList>
            <person name="Zhao G."/>
            <person name="Zou C."/>
            <person name="Li K."/>
            <person name="Wang K."/>
            <person name="Li T."/>
            <person name="Gao L."/>
            <person name="Zhang X."/>
            <person name="Wang H."/>
            <person name="Yang Z."/>
            <person name="Liu X."/>
            <person name="Jiang W."/>
            <person name="Mao L."/>
            <person name="Kong X."/>
            <person name="Jiao Y."/>
            <person name="Jia J."/>
        </authorList>
    </citation>
    <scope>NUCLEOTIDE SEQUENCE [LARGE SCALE GENOMIC DNA]</scope>
    <source>
        <strain evidence="2">cv. AL8/78</strain>
    </source>
</reference>
<dbReference type="EnsemblPlants" id="AET2Gv20061900.1">
    <property type="protein sequence ID" value="AET2Gv20061900.1"/>
    <property type="gene ID" value="AET2Gv20061900"/>
</dbReference>
<accession>A0A453ABM7</accession>
<reference evidence="1" key="4">
    <citation type="submission" date="2019-03" db="UniProtKB">
        <authorList>
            <consortium name="EnsemblPlants"/>
        </authorList>
    </citation>
    <scope>IDENTIFICATION</scope>
</reference>
<organism evidence="1 2">
    <name type="scientific">Aegilops tauschii subsp. strangulata</name>
    <name type="common">Goatgrass</name>
    <dbReference type="NCBI Taxonomy" id="200361"/>
    <lineage>
        <taxon>Eukaryota</taxon>
        <taxon>Viridiplantae</taxon>
        <taxon>Streptophyta</taxon>
        <taxon>Embryophyta</taxon>
        <taxon>Tracheophyta</taxon>
        <taxon>Spermatophyta</taxon>
        <taxon>Magnoliopsida</taxon>
        <taxon>Liliopsida</taxon>
        <taxon>Poales</taxon>
        <taxon>Poaceae</taxon>
        <taxon>BOP clade</taxon>
        <taxon>Pooideae</taxon>
        <taxon>Triticodae</taxon>
        <taxon>Triticeae</taxon>
        <taxon>Triticinae</taxon>
        <taxon>Aegilops</taxon>
    </lineage>
</organism>
<protein>
    <submittedName>
        <fullName evidence="1">Uncharacterized protein</fullName>
    </submittedName>
</protein>
<dbReference type="CDD" id="cd09272">
    <property type="entry name" value="RNase_HI_RT_Ty1"/>
    <property type="match status" value="1"/>
</dbReference>
<dbReference type="Proteomes" id="UP000015105">
    <property type="component" value="Chromosome 2D"/>
</dbReference>
<reference evidence="2" key="1">
    <citation type="journal article" date="2014" name="Science">
        <title>Ancient hybridizations among the ancestral genomes of bread wheat.</title>
        <authorList>
            <consortium name="International Wheat Genome Sequencing Consortium,"/>
            <person name="Marcussen T."/>
            <person name="Sandve S.R."/>
            <person name="Heier L."/>
            <person name="Spannagl M."/>
            <person name="Pfeifer M."/>
            <person name="Jakobsen K.S."/>
            <person name="Wulff B.B."/>
            <person name="Steuernagel B."/>
            <person name="Mayer K.F."/>
            <person name="Olsen O.A."/>
        </authorList>
    </citation>
    <scope>NUCLEOTIDE SEQUENCE [LARGE SCALE GENOMIC DNA]</scope>
    <source>
        <strain evidence="2">cv. AL8/78</strain>
    </source>
</reference>
<evidence type="ECO:0000313" key="1">
    <source>
        <dbReference type="EnsemblPlants" id="AET2Gv20061900.1"/>
    </source>
</evidence>
<dbReference type="AlphaFoldDB" id="A0A453ABM7"/>
<reference evidence="1" key="3">
    <citation type="journal article" date="2017" name="Nature">
        <title>Genome sequence of the progenitor of the wheat D genome Aegilops tauschii.</title>
        <authorList>
            <person name="Luo M.C."/>
            <person name="Gu Y.Q."/>
            <person name="Puiu D."/>
            <person name="Wang H."/>
            <person name="Twardziok S.O."/>
            <person name="Deal K.R."/>
            <person name="Huo N."/>
            <person name="Zhu T."/>
            <person name="Wang L."/>
            <person name="Wang Y."/>
            <person name="McGuire P.E."/>
            <person name="Liu S."/>
            <person name="Long H."/>
            <person name="Ramasamy R.K."/>
            <person name="Rodriguez J.C."/>
            <person name="Van S.L."/>
            <person name="Yuan L."/>
            <person name="Wang Z."/>
            <person name="Xia Z."/>
            <person name="Xiao L."/>
            <person name="Anderson O.D."/>
            <person name="Ouyang S."/>
            <person name="Liang Y."/>
            <person name="Zimin A.V."/>
            <person name="Pertea G."/>
            <person name="Qi P."/>
            <person name="Bennetzen J.L."/>
            <person name="Dai X."/>
            <person name="Dawson M.W."/>
            <person name="Muller H.G."/>
            <person name="Kugler K."/>
            <person name="Rivarola-Duarte L."/>
            <person name="Spannagl M."/>
            <person name="Mayer K.F.X."/>
            <person name="Lu F.H."/>
            <person name="Bevan M.W."/>
            <person name="Leroy P."/>
            <person name="Li P."/>
            <person name="You F.M."/>
            <person name="Sun Q."/>
            <person name="Liu Z."/>
            <person name="Lyons E."/>
            <person name="Wicker T."/>
            <person name="Salzberg S.L."/>
            <person name="Devos K.M."/>
            <person name="Dvorak J."/>
        </authorList>
    </citation>
    <scope>NUCLEOTIDE SEQUENCE [LARGE SCALE GENOMIC DNA]</scope>
    <source>
        <strain evidence="1">cv. AL8/78</strain>
    </source>
</reference>